<dbReference type="RefSeq" id="WP_185383607.1">
    <property type="nucleotide sequence ID" value="NZ_JAARRG010000003.1"/>
</dbReference>
<comment type="caution">
    <text evidence="2">The sequence shown here is derived from an EMBL/GenBank/DDBJ whole genome shotgun (WGS) entry which is preliminary data.</text>
</comment>
<evidence type="ECO:0000313" key="3">
    <source>
        <dbReference type="Proteomes" id="UP000523362"/>
    </source>
</evidence>
<gene>
    <name evidence="2" type="ORF">HB897_07175</name>
</gene>
<dbReference type="InterPro" id="IPR035404">
    <property type="entry name" value="DUF5405"/>
</dbReference>
<evidence type="ECO:0000259" key="1">
    <source>
        <dbReference type="Pfam" id="PF17399"/>
    </source>
</evidence>
<dbReference type="AlphaFoldDB" id="A0A7X0X1P3"/>
<reference evidence="2 3" key="1">
    <citation type="submission" date="2020-03" db="EMBL/GenBank/DDBJ databases">
        <title>Soil Listeria distribution.</title>
        <authorList>
            <person name="Liao J."/>
            <person name="Wiedmann M."/>
        </authorList>
    </citation>
    <scope>NUCLEOTIDE SEQUENCE [LARGE SCALE GENOMIC DNA]</scope>
    <source>
        <strain evidence="2 3">FSL L7-1560</strain>
    </source>
</reference>
<proteinExistence type="predicted"/>
<protein>
    <recommendedName>
        <fullName evidence="1">DUF5405 domain-containing protein</fullName>
    </recommendedName>
</protein>
<dbReference type="EMBL" id="JAARRG010000003">
    <property type="protein sequence ID" value="MBC1486008.1"/>
    <property type="molecule type" value="Genomic_DNA"/>
</dbReference>
<dbReference type="Pfam" id="PF17399">
    <property type="entry name" value="DUF5405"/>
    <property type="match status" value="1"/>
</dbReference>
<organism evidence="2 3">
    <name type="scientific">Listeria seeligeri</name>
    <dbReference type="NCBI Taxonomy" id="1640"/>
    <lineage>
        <taxon>Bacteria</taxon>
        <taxon>Bacillati</taxon>
        <taxon>Bacillota</taxon>
        <taxon>Bacilli</taxon>
        <taxon>Bacillales</taxon>
        <taxon>Listeriaceae</taxon>
        <taxon>Listeria</taxon>
    </lineage>
</organism>
<evidence type="ECO:0000313" key="2">
    <source>
        <dbReference type="EMBL" id="MBC1486008.1"/>
    </source>
</evidence>
<sequence length="91" mass="10574">MKIKINEDYVIRSSQYQYVLSKPKGPDKNGAEQYSDIGYFPTVAKALDAFTEHHIRTSDISSFEELAHEVKMVRELLTEIESKLEVEHERD</sequence>
<name>A0A7X0X1P3_LISSE</name>
<dbReference type="Proteomes" id="UP000523362">
    <property type="component" value="Unassembled WGS sequence"/>
</dbReference>
<feature type="domain" description="DUF5405" evidence="1">
    <location>
        <begin position="5"/>
        <end position="76"/>
    </location>
</feature>
<accession>A0A7X0X1P3</accession>